<dbReference type="Proteomes" id="UP000305546">
    <property type="component" value="Unassembled WGS sequence"/>
</dbReference>
<proteinExistence type="predicted"/>
<keyword evidence="3" id="KW-1185">Reference proteome</keyword>
<organism evidence="2 3">
    <name type="scientific">Amycolatopsis alkalitolerans</name>
    <dbReference type="NCBI Taxonomy" id="2547244"/>
    <lineage>
        <taxon>Bacteria</taxon>
        <taxon>Bacillati</taxon>
        <taxon>Actinomycetota</taxon>
        <taxon>Actinomycetes</taxon>
        <taxon>Pseudonocardiales</taxon>
        <taxon>Pseudonocardiaceae</taxon>
        <taxon>Amycolatopsis</taxon>
    </lineage>
</organism>
<evidence type="ECO:0000256" key="1">
    <source>
        <dbReference type="SAM" id="Phobius"/>
    </source>
</evidence>
<protein>
    <recommendedName>
        <fullName evidence="4">ABC transporter</fullName>
    </recommendedName>
</protein>
<dbReference type="EMBL" id="VDFW01000006">
    <property type="protein sequence ID" value="TNC27305.1"/>
    <property type="molecule type" value="Genomic_DNA"/>
</dbReference>
<evidence type="ECO:0008006" key="4">
    <source>
        <dbReference type="Google" id="ProtNLM"/>
    </source>
</evidence>
<keyword evidence="1" id="KW-1133">Transmembrane helix</keyword>
<reference evidence="2 3" key="1">
    <citation type="submission" date="2019-06" db="EMBL/GenBank/DDBJ databases">
        <title>Amycolatopsis alkalitolerans sp. nov., isolated from Gastrodia elata Blume.</title>
        <authorList>
            <person name="Narsing Rao M.P."/>
            <person name="Li W.J."/>
        </authorList>
    </citation>
    <scope>NUCLEOTIDE SEQUENCE [LARGE SCALE GENOMIC DNA]</scope>
    <source>
        <strain evidence="2 3">SYSUP0005</strain>
    </source>
</reference>
<feature type="transmembrane region" description="Helical" evidence="1">
    <location>
        <begin position="12"/>
        <end position="30"/>
    </location>
</feature>
<keyword evidence="1" id="KW-0472">Membrane</keyword>
<feature type="transmembrane region" description="Helical" evidence="1">
    <location>
        <begin position="42"/>
        <end position="60"/>
    </location>
</feature>
<dbReference type="AlphaFoldDB" id="A0A5C4M6N2"/>
<evidence type="ECO:0000313" key="3">
    <source>
        <dbReference type="Proteomes" id="UP000305546"/>
    </source>
</evidence>
<accession>A0A5C4M6N2</accession>
<dbReference type="RefSeq" id="WP_139096267.1">
    <property type="nucleotide sequence ID" value="NZ_VDFW01000006.1"/>
</dbReference>
<feature type="transmembrane region" description="Helical" evidence="1">
    <location>
        <begin position="145"/>
        <end position="165"/>
    </location>
</feature>
<feature type="transmembrane region" description="Helical" evidence="1">
    <location>
        <begin position="118"/>
        <end position="138"/>
    </location>
</feature>
<comment type="caution">
    <text evidence="2">The sequence shown here is derived from an EMBL/GenBank/DDBJ whole genome shotgun (WGS) entry which is preliminary data.</text>
</comment>
<dbReference type="OrthoDB" id="4337269at2"/>
<evidence type="ECO:0000313" key="2">
    <source>
        <dbReference type="EMBL" id="TNC27305.1"/>
    </source>
</evidence>
<feature type="transmembrane region" description="Helical" evidence="1">
    <location>
        <begin position="185"/>
        <end position="206"/>
    </location>
</feature>
<sequence>MIRYQLALLGHSQRWLPPSFAFVVVLAILYPDAGAPVMPEFAVSAGALTVVACWLTIALIDAEDPVQRLITRVHARGLSRLFGGVVVAVLACCAALTVVSLTWSSMRHGGEPAGDLEFGVLAHLAGACTGLAIGLPCSRLLLPRIGYTVLTALAALVVVLLVRWIPLLNPLLRAMSSDTPAAGPMVLSVVSSVLVLAVSATGVAYVHQRRG</sequence>
<gene>
    <name evidence="2" type="ORF">FG385_09485</name>
</gene>
<name>A0A5C4M6N2_9PSEU</name>
<feature type="transmembrane region" description="Helical" evidence="1">
    <location>
        <begin position="81"/>
        <end position="106"/>
    </location>
</feature>
<keyword evidence="1" id="KW-0812">Transmembrane</keyword>